<name>A0A516SHD6_9NEIS</name>
<dbReference type="EMBL" id="CP041730">
    <property type="protein sequence ID" value="QDQ27569.1"/>
    <property type="molecule type" value="Genomic_DNA"/>
</dbReference>
<organism evidence="6 7">
    <name type="scientific">Chitinimonas arctica</name>
    <dbReference type="NCBI Taxonomy" id="2594795"/>
    <lineage>
        <taxon>Bacteria</taxon>
        <taxon>Pseudomonadati</taxon>
        <taxon>Pseudomonadota</taxon>
        <taxon>Betaproteobacteria</taxon>
        <taxon>Neisseriales</taxon>
        <taxon>Chitinibacteraceae</taxon>
        <taxon>Chitinimonas</taxon>
    </lineage>
</organism>
<dbReference type="OrthoDB" id="9804380at2"/>
<feature type="domain" description="TraG P-loop" evidence="5">
    <location>
        <begin position="585"/>
        <end position="740"/>
    </location>
</feature>
<evidence type="ECO:0000259" key="4">
    <source>
        <dbReference type="Pfam" id="PF03135"/>
    </source>
</evidence>
<gene>
    <name evidence="6" type="ORF">FNU76_15075</name>
</gene>
<sequence length="823" mass="93278">MLKLKQFRDRSQSLADLLNFALMPEDGILQNKDGSLMVAWYFRGEDMDSATHAELASISSRLNNVLVALGSGWMLNCDAIRRPATVYPGTGSFTDRTSWLIDEERRSQYEAEGSHFETTYAMTLSFLPSLRTANKLIDLIYDDDQRDTSDTGFARRIIEQFKRQVDDFESVLNATFPMRRMRGVTRQDVTGASFIDDEFLQYLEYCVSGERRPVRLPSIPMYLDALIGCHTFYGGIEPKVGERHIKVVAIDGFPHDSYPGILHVLDTLGYEYRWSTRFIFLDPHQARGVMNGVRRRWQQKQRGLKDQMFNTASGAVDLDAVEMSEDVQAAIGEAESNMVKFGYYTSCVVLMHENRELLTEQAREVRKAILNHGFGARIEDINAVEAYLGSVPGHGYANVRRPILHTLNLADLLPITAVWAGLEHNPCPFYPEDSPPLSYAATTGFTPFRFSLHVGDVGHTLMVGKTGGGKSTALNFLLAQHMRYPNAQVFAFDKGYSSFILTKACGGTYYDIAGEDSDLAFCPLQQLDTAADQGWAAEWIEVMLTLQGVNVTPALRQSVYQAIMRLVRSPRRTLTEFVAELQDEELRQALSHYTLAGPMGSLLDAEEDCLGNGSFQVFEMEHLMNLGEKNVVPVLLYLFRQIEKRMDGRPTLVALDECWLMLSHNLFRDKVREWLKTWRKKNAVVFMATQELADVMNSPIRDVVLASCPTKILLPNPEAREPSSRGMYEVIGLNEREIELLAHATVKRHYYYKSPLGRRMFSFGFGPVALSFVGASGQEDIRTAKQLMQQYREDWPAAWLRSRGLDYWADVWQHTSETETETL</sequence>
<dbReference type="SUPFAM" id="SSF52540">
    <property type="entry name" value="P-loop containing nucleoside triphosphate hydrolases"/>
    <property type="match status" value="1"/>
</dbReference>
<dbReference type="AlphaFoldDB" id="A0A516SHD6"/>
<proteinExistence type="inferred from homology"/>
<evidence type="ECO:0000313" key="6">
    <source>
        <dbReference type="EMBL" id="QDQ27569.1"/>
    </source>
</evidence>
<keyword evidence="3" id="KW-0067">ATP-binding</keyword>
<dbReference type="PANTHER" id="PTHR30121">
    <property type="entry name" value="UNCHARACTERIZED PROTEIN YJGR-RELATED"/>
    <property type="match status" value="1"/>
</dbReference>
<accession>A0A516SHD6</accession>
<dbReference type="Pfam" id="PF19044">
    <property type="entry name" value="P-loop_TraG"/>
    <property type="match status" value="1"/>
</dbReference>
<dbReference type="InterPro" id="IPR018145">
    <property type="entry name" value="CagE_TrbE_VirB_cntrl_dom"/>
</dbReference>
<dbReference type="InterPro" id="IPR051162">
    <property type="entry name" value="T4SS_component"/>
</dbReference>
<comment type="similarity">
    <text evidence="1">Belongs to the TrbE/VirB4 family.</text>
</comment>
<feature type="domain" description="CagE TrbE VirB component of type IV transporter system central" evidence="4">
    <location>
        <begin position="195"/>
        <end position="400"/>
    </location>
</feature>
<dbReference type="Pfam" id="PF03135">
    <property type="entry name" value="CagE_TrbE_VirB"/>
    <property type="match status" value="1"/>
</dbReference>
<protein>
    <submittedName>
        <fullName evidence="6">Conjugal transfer protein TrbE</fullName>
    </submittedName>
</protein>
<dbReference type="Proteomes" id="UP000317550">
    <property type="component" value="Chromosome"/>
</dbReference>
<dbReference type="RefSeq" id="WP_144278962.1">
    <property type="nucleotide sequence ID" value="NZ_CP041730.1"/>
</dbReference>
<dbReference type="Gene3D" id="3.40.50.300">
    <property type="entry name" value="P-loop containing nucleotide triphosphate hydrolases"/>
    <property type="match status" value="1"/>
</dbReference>
<dbReference type="InterPro" id="IPR027417">
    <property type="entry name" value="P-loop_NTPase"/>
</dbReference>
<dbReference type="KEGG" id="cari:FNU76_15075"/>
<keyword evidence="2" id="KW-0547">Nucleotide-binding</keyword>
<reference evidence="7" key="1">
    <citation type="submission" date="2019-07" db="EMBL/GenBank/DDBJ databases">
        <title>Chitinimonas sp. nov., isolated from Ny-Alesund, arctica soil.</title>
        <authorList>
            <person name="Xu Q."/>
            <person name="Peng F."/>
        </authorList>
    </citation>
    <scope>NUCLEOTIDE SEQUENCE [LARGE SCALE GENOMIC DNA]</scope>
    <source>
        <strain evidence="7">R3-44</strain>
    </source>
</reference>
<evidence type="ECO:0000256" key="1">
    <source>
        <dbReference type="ARBA" id="ARBA00006512"/>
    </source>
</evidence>
<keyword evidence="7" id="KW-1185">Reference proteome</keyword>
<dbReference type="InterPro" id="IPR043964">
    <property type="entry name" value="P-loop_TraG"/>
</dbReference>
<evidence type="ECO:0000256" key="3">
    <source>
        <dbReference type="ARBA" id="ARBA00022840"/>
    </source>
</evidence>
<evidence type="ECO:0000313" key="7">
    <source>
        <dbReference type="Proteomes" id="UP000317550"/>
    </source>
</evidence>
<dbReference type="GO" id="GO:0005524">
    <property type="term" value="F:ATP binding"/>
    <property type="evidence" value="ECO:0007669"/>
    <property type="project" value="UniProtKB-KW"/>
</dbReference>
<dbReference type="NCBIfam" id="NF010404">
    <property type="entry name" value="PRK13830.1"/>
    <property type="match status" value="1"/>
</dbReference>
<evidence type="ECO:0000259" key="5">
    <source>
        <dbReference type="Pfam" id="PF19044"/>
    </source>
</evidence>
<dbReference type="PANTHER" id="PTHR30121:SF12">
    <property type="entry name" value="TYPE IV SECRETION SYSTEM PROTEIN CAGE"/>
    <property type="match status" value="1"/>
</dbReference>
<evidence type="ECO:0000256" key="2">
    <source>
        <dbReference type="ARBA" id="ARBA00022741"/>
    </source>
</evidence>